<dbReference type="Gene3D" id="3.30.450.20">
    <property type="entry name" value="PAS domain"/>
    <property type="match status" value="1"/>
</dbReference>
<protein>
    <recommendedName>
        <fullName evidence="1">PAC domain-containing protein</fullName>
    </recommendedName>
</protein>
<dbReference type="OrthoDB" id="60033at2759"/>
<gene>
    <name evidence="2" type="ORF">C2G38_995382</name>
</gene>
<comment type="caution">
    <text evidence="2">The sequence shown here is derived from an EMBL/GenBank/DDBJ whole genome shotgun (WGS) entry which is preliminary data.</text>
</comment>
<accession>A0A397W4P0</accession>
<keyword evidence="3" id="KW-1185">Reference proteome</keyword>
<dbReference type="InterPro" id="IPR000700">
    <property type="entry name" value="PAS-assoc_C"/>
</dbReference>
<organism evidence="2 3">
    <name type="scientific">Gigaspora rosea</name>
    <dbReference type="NCBI Taxonomy" id="44941"/>
    <lineage>
        <taxon>Eukaryota</taxon>
        <taxon>Fungi</taxon>
        <taxon>Fungi incertae sedis</taxon>
        <taxon>Mucoromycota</taxon>
        <taxon>Glomeromycotina</taxon>
        <taxon>Glomeromycetes</taxon>
        <taxon>Diversisporales</taxon>
        <taxon>Gigasporaceae</taxon>
        <taxon>Gigaspora</taxon>
    </lineage>
</organism>
<dbReference type="STRING" id="44941.A0A397W4P0"/>
<evidence type="ECO:0000313" key="3">
    <source>
        <dbReference type="Proteomes" id="UP000266673"/>
    </source>
</evidence>
<dbReference type="PROSITE" id="PS50113">
    <property type="entry name" value="PAC"/>
    <property type="match status" value="1"/>
</dbReference>
<dbReference type="EMBL" id="QKWP01000031">
    <property type="protein sequence ID" value="RIB29685.1"/>
    <property type="molecule type" value="Genomic_DNA"/>
</dbReference>
<evidence type="ECO:0000313" key="2">
    <source>
        <dbReference type="EMBL" id="RIB29685.1"/>
    </source>
</evidence>
<dbReference type="AlphaFoldDB" id="A0A397W4P0"/>
<feature type="domain" description="PAC" evidence="1">
    <location>
        <begin position="108"/>
        <end position="162"/>
    </location>
</feature>
<proteinExistence type="predicted"/>
<dbReference type="InterPro" id="IPR035965">
    <property type="entry name" value="PAS-like_dom_sf"/>
</dbReference>
<reference evidence="2 3" key="1">
    <citation type="submission" date="2018-06" db="EMBL/GenBank/DDBJ databases">
        <title>Comparative genomics reveals the genomic features of Rhizophagus irregularis, R. cerebriforme, R. diaphanum and Gigaspora rosea, and their symbiotic lifestyle signature.</title>
        <authorList>
            <person name="Morin E."/>
            <person name="San Clemente H."/>
            <person name="Chen E.C.H."/>
            <person name="De La Providencia I."/>
            <person name="Hainaut M."/>
            <person name="Kuo A."/>
            <person name="Kohler A."/>
            <person name="Murat C."/>
            <person name="Tang N."/>
            <person name="Roy S."/>
            <person name="Loubradou J."/>
            <person name="Henrissat B."/>
            <person name="Grigoriev I.V."/>
            <person name="Corradi N."/>
            <person name="Roux C."/>
            <person name="Martin F.M."/>
        </authorList>
    </citation>
    <scope>NUCLEOTIDE SEQUENCE [LARGE SCALE GENOMIC DNA]</scope>
    <source>
        <strain evidence="2 3">DAOM 194757</strain>
    </source>
</reference>
<name>A0A397W4P0_9GLOM</name>
<sequence length="172" mass="19681">MSTYNEEETDWVSTVYNFNWSSTSLGPMKLWDASLKNAVDLCFQAAFPTSVCIAPDWIPLYNKAWIPILKAKHPHALGKTLKQIWPDIHELLISQYESIRASGKGFLKNEEYFEYERDGYTEEVYISYSSSPIFKSDGSVCAIFTLAQDVTEKVLNIRRLKTLGELSRRIPG</sequence>
<dbReference type="SUPFAM" id="SSF55785">
    <property type="entry name" value="PYP-like sensor domain (PAS domain)"/>
    <property type="match status" value="1"/>
</dbReference>
<dbReference type="Proteomes" id="UP000266673">
    <property type="component" value="Unassembled WGS sequence"/>
</dbReference>
<evidence type="ECO:0000259" key="1">
    <source>
        <dbReference type="PROSITE" id="PS50113"/>
    </source>
</evidence>